<keyword evidence="2" id="KW-0540">Nuclease</keyword>
<dbReference type="Gene3D" id="3.40.50.300">
    <property type="entry name" value="P-loop containing nucleotide triphosphate hydrolases"/>
    <property type="match status" value="1"/>
</dbReference>
<evidence type="ECO:0000313" key="3">
    <source>
        <dbReference type="Proteomes" id="UP000292423"/>
    </source>
</evidence>
<dbReference type="Pfam" id="PF04471">
    <property type="entry name" value="Mrr_cat"/>
    <property type="match status" value="1"/>
</dbReference>
<dbReference type="InterPro" id="IPR011335">
    <property type="entry name" value="Restrct_endonuc-II-like"/>
</dbReference>
<dbReference type="AlphaFoldDB" id="A0A4Q7ZDB2"/>
<dbReference type="OrthoDB" id="6875580at2"/>
<dbReference type="RefSeq" id="WP_130411234.1">
    <property type="nucleotide sequence ID" value="NZ_SHKX01000010.1"/>
</dbReference>
<dbReference type="Proteomes" id="UP000292423">
    <property type="component" value="Unassembled WGS sequence"/>
</dbReference>
<feature type="domain" description="Restriction endonuclease type IV Mrr" evidence="1">
    <location>
        <begin position="26"/>
        <end position="124"/>
    </location>
</feature>
<dbReference type="Gene3D" id="3.40.1350.10">
    <property type="match status" value="1"/>
</dbReference>
<dbReference type="InterPro" id="IPR011856">
    <property type="entry name" value="tRNA_endonuc-like_dom_sf"/>
</dbReference>
<dbReference type="EMBL" id="SHKX01000010">
    <property type="protein sequence ID" value="RZU48005.1"/>
    <property type="molecule type" value="Genomic_DNA"/>
</dbReference>
<dbReference type="SUPFAM" id="SSF52540">
    <property type="entry name" value="P-loop containing nucleoside triphosphate hydrolases"/>
    <property type="match status" value="1"/>
</dbReference>
<keyword evidence="2" id="KW-0255">Endonuclease</keyword>
<keyword evidence="2" id="KW-0378">Hydrolase</keyword>
<comment type="caution">
    <text evidence="2">The sequence shown here is derived from an EMBL/GenBank/DDBJ whole genome shotgun (WGS) entry which is preliminary data.</text>
</comment>
<dbReference type="SUPFAM" id="SSF52980">
    <property type="entry name" value="Restriction endonuclease-like"/>
    <property type="match status" value="1"/>
</dbReference>
<dbReference type="GO" id="GO:0004519">
    <property type="term" value="F:endonuclease activity"/>
    <property type="evidence" value="ECO:0007669"/>
    <property type="project" value="UniProtKB-KW"/>
</dbReference>
<dbReference type="GO" id="GO:0009307">
    <property type="term" value="P:DNA restriction-modification system"/>
    <property type="evidence" value="ECO:0007669"/>
    <property type="project" value="InterPro"/>
</dbReference>
<dbReference type="InterPro" id="IPR027417">
    <property type="entry name" value="P-loop_NTPase"/>
</dbReference>
<keyword evidence="3" id="KW-1185">Reference proteome</keyword>
<organism evidence="2 3">
    <name type="scientific">Fluviicoccus keumensis</name>
    <dbReference type="NCBI Taxonomy" id="1435465"/>
    <lineage>
        <taxon>Bacteria</taxon>
        <taxon>Pseudomonadati</taxon>
        <taxon>Pseudomonadota</taxon>
        <taxon>Gammaproteobacteria</taxon>
        <taxon>Moraxellales</taxon>
        <taxon>Moraxellaceae</taxon>
        <taxon>Fluviicoccus</taxon>
    </lineage>
</organism>
<protein>
    <submittedName>
        <fullName evidence="2">Restriction endonuclease</fullName>
    </submittedName>
</protein>
<name>A0A4Q7ZDB2_9GAMM</name>
<accession>A0A4Q7ZDB2</accession>
<gene>
    <name evidence="2" type="ORF">EV700_0975</name>
</gene>
<dbReference type="GO" id="GO:0003677">
    <property type="term" value="F:DNA binding"/>
    <property type="evidence" value="ECO:0007669"/>
    <property type="project" value="InterPro"/>
</dbReference>
<dbReference type="InterPro" id="IPR007560">
    <property type="entry name" value="Restrct_endonuc_IV_Mrr"/>
</dbReference>
<proteinExistence type="predicted"/>
<reference evidence="2 3" key="1">
    <citation type="submission" date="2019-02" db="EMBL/GenBank/DDBJ databases">
        <title>Genomic Encyclopedia of Type Strains, Phase IV (KMG-IV): sequencing the most valuable type-strain genomes for metagenomic binning, comparative biology and taxonomic classification.</title>
        <authorList>
            <person name="Goeker M."/>
        </authorList>
    </citation>
    <scope>NUCLEOTIDE SEQUENCE [LARGE SCALE GENOMIC DNA]</scope>
    <source>
        <strain evidence="2 3">DSM 105135</strain>
    </source>
</reference>
<evidence type="ECO:0000313" key="2">
    <source>
        <dbReference type="EMBL" id="RZU48005.1"/>
    </source>
</evidence>
<evidence type="ECO:0000259" key="1">
    <source>
        <dbReference type="Pfam" id="PF04471"/>
    </source>
</evidence>
<sequence length="1191" mass="137229">MSNDVKKIPLYRGQQLPLTGLSSDLFEDFTYQVLVKLGAYKGFELMAGRQPSGDQGYDCTAIRNDGGLVCIQCKRYSDTLYTDTVIEELIKVALDGAVNGNSPKEHYIITASDVSGKLRVQLRQKNYIDIKELCREKLQANKYNSEQLIVVKGKGLDPYSLVVNYLDSLDKLFIWSSIDFGNELGVIWSEISHILDRFFVLELAFKEHPRPDFNIKKYISNKLQKNNFVSLDYSFAALPNKFESIEEYNGDGGPISLDGILSCLRDGRNIVLSSAGGSGKTTTISVIEHLLLKQCDDFEYLPVRIDLRGYSRNVLKRKINEVLGINYGSWMSLPYKFVYLFDGLDEMLETDTQAFVDEIELLGISGFIITLRDVGLNILTRINKVDFCIKILPISYRTVFDFARINFNGEELSLFCDEYRGSLGRFGREYLSLPFFMSMTMDFFKFKNNLPQSINDLLDHWLEKKLDVDRSKIRSENLKISKIPKGLIKNILSLLVYNFRVRTKLVNISTKDFEEGLLEVFKTVENDSSINGVIGFDDLLSMVTYYEIFREDFNGYYYCHLIIADYLAAAVFSENWRKFNSEYHDDRYEDLWLFTAMHISDDEKKNFLNYVFSFNILLGANVAKKYGGEYLLLAEEILFDLVQGDKYLEKSKAIFALGVLGTDNSIARLKYLSNISDHHYSFQCLRSLAINGHKETLLLILQDNELKSQMPAKISGGTYSLWFNSPPQATVDIVRSRLHEWITDKNIPLCFSLRTLAYYGDFDDVESLKLVMFNTSELQEFYDAFHALNVISHSDLVSALIDYSVGAKKFSFYYAKSLLISLGSNVDISEEFNFFLECTNYNEDYIVNSNLYYFLGKIADLIIKTELSIPQKNRFIETYKSMRFANDFFYWNLFHHIAASLKLYDFLEIVIDAFKNEDASEIHQAFQFVNSLQMGEIPNELKLLINAYEAKVDKSSYGIKLDYIKYNIKMGLVENAAGIANDCLIGLLDAYDFPSASYEKVMEYFTWEHIIYSILQEFTSMKNLIDEEAILKLLLLNSRHYANGNDLKQFFLKELSPQKIKLKLSEVCDEQVDVFIRAYLAEIGLLDFSNDDLSRILDFMFANHFNFPSLKKICSRLWSDEFSQVFLNSFACAKWNPVTVQVFEDYVFYFSGLITKSQIELFENKRGNALDNGAERIYLIWLESKGCCLSR</sequence>